<proteinExistence type="predicted"/>
<keyword evidence="4" id="KW-0472">Membrane</keyword>
<dbReference type="OMA" id="RYILCES"/>
<dbReference type="AlphaFoldDB" id="A0A914BIQ4"/>
<feature type="compositionally biased region" description="Polar residues" evidence="3">
    <location>
        <begin position="364"/>
        <end position="381"/>
    </location>
</feature>
<evidence type="ECO:0000256" key="2">
    <source>
        <dbReference type="ARBA" id="ARBA00023157"/>
    </source>
</evidence>
<accession>A0A914BIQ4</accession>
<dbReference type="PROSITE" id="PS51041">
    <property type="entry name" value="EMI"/>
    <property type="match status" value="1"/>
</dbReference>
<keyword evidence="1" id="KW-0732">Signal</keyword>
<dbReference type="Proteomes" id="UP000887568">
    <property type="component" value="Unplaced"/>
</dbReference>
<dbReference type="InterPro" id="IPR011489">
    <property type="entry name" value="EMI_domain"/>
</dbReference>
<feature type="region of interest" description="Disordered" evidence="3">
    <location>
        <begin position="134"/>
        <end position="207"/>
    </location>
</feature>
<dbReference type="OrthoDB" id="10088797at2759"/>
<dbReference type="RefSeq" id="XP_038076168.1">
    <property type="nucleotide sequence ID" value="XM_038220240.1"/>
</dbReference>
<feature type="domain" description="EMI" evidence="5">
    <location>
        <begin position="39"/>
        <end position="115"/>
    </location>
</feature>
<feature type="compositionally biased region" description="Low complexity" evidence="3">
    <location>
        <begin position="382"/>
        <end position="397"/>
    </location>
</feature>
<evidence type="ECO:0000256" key="3">
    <source>
        <dbReference type="SAM" id="MobiDB-lite"/>
    </source>
</evidence>
<protein>
    <recommendedName>
        <fullName evidence="5">EMI domain-containing protein</fullName>
    </recommendedName>
</protein>
<sequence length="635" mass="69379">MNFWRYTGRLVRFFWMIGFVLSVVIVVLGRGVSAARPKGNNVCTRVKRFTEVYRISIPGTRTQTVRYTTICGIQGRCSRYRIVYVQNYREETRTIYRVVQECCAGWVQKGRRCVTRPSTDTAAGTVTTPVPTVTVTAGTKNEGNLDPRRPFVTGLSGTTERGAIGTDAGVVGAGGGETGGGKRRGWDGVPTEGGLGEGIGSNKGGRGVDIGRDGITGGQDADGSSNTKNGEGVLQDGAIGHFPEEVEPATPDVQPPQKDSGMMFLTGMLCGVGVLSVAAFVVLFLMYRQRRSMDGRLFGLPFLQSSRFGSTGSFRKSKLLALAQSIKSGEVKLIRESTKKGNGDAQCPYTDIVEMQRVITSDNSTKSLPALSSKQTDNKQPSLKLSKTMTLKKSTSSRPPIQNERQLPPEPPTYAIIQRMEMTKETPEASGSEDKTPRCSAEFRYSTLYATPDAALTGNSHTIPRDFNMGPPRYILCESQHIYADIQRKSKASTWSCSKKSRPKSTASAGDTPRRSRRTLGRSLSRNSLHSIAKRSSNSGSSGYSSLRGSRENIFDNYESVEERSDPPTPNIYSETIPKDIGTTEHYDRLDLIASDSLKTEYDKLNRGPKTSRGAGIVKTFSKKYEKLAADMSKR</sequence>
<feature type="compositionally biased region" description="Polar residues" evidence="3">
    <location>
        <begin position="493"/>
        <end position="509"/>
    </location>
</feature>
<feature type="compositionally biased region" description="Low complexity" evidence="3">
    <location>
        <begin position="521"/>
        <end position="548"/>
    </location>
</feature>
<evidence type="ECO:0000313" key="6">
    <source>
        <dbReference type="EnsemblMetazoa" id="XP_038076168.1"/>
    </source>
</evidence>
<keyword evidence="4" id="KW-1133">Transmembrane helix</keyword>
<feature type="region of interest" description="Disordered" evidence="3">
    <location>
        <begin position="364"/>
        <end position="411"/>
    </location>
</feature>
<organism evidence="6 7">
    <name type="scientific">Patiria miniata</name>
    <name type="common">Bat star</name>
    <name type="synonym">Asterina miniata</name>
    <dbReference type="NCBI Taxonomy" id="46514"/>
    <lineage>
        <taxon>Eukaryota</taxon>
        <taxon>Metazoa</taxon>
        <taxon>Echinodermata</taxon>
        <taxon>Eleutherozoa</taxon>
        <taxon>Asterozoa</taxon>
        <taxon>Asteroidea</taxon>
        <taxon>Valvatacea</taxon>
        <taxon>Valvatida</taxon>
        <taxon>Asterinidae</taxon>
        <taxon>Patiria</taxon>
    </lineage>
</organism>
<dbReference type="Pfam" id="PF07546">
    <property type="entry name" value="EMI"/>
    <property type="match status" value="1"/>
</dbReference>
<keyword evidence="7" id="KW-1185">Reference proteome</keyword>
<dbReference type="GeneID" id="119744358"/>
<name>A0A914BIQ4_PATMI</name>
<keyword evidence="2" id="KW-1015">Disulfide bond</keyword>
<evidence type="ECO:0000256" key="4">
    <source>
        <dbReference type="SAM" id="Phobius"/>
    </source>
</evidence>
<feature type="region of interest" description="Disordered" evidence="3">
    <location>
        <begin position="493"/>
        <end position="580"/>
    </location>
</feature>
<keyword evidence="4" id="KW-0812">Transmembrane</keyword>
<evidence type="ECO:0000313" key="7">
    <source>
        <dbReference type="Proteomes" id="UP000887568"/>
    </source>
</evidence>
<feature type="compositionally biased region" description="Gly residues" evidence="3">
    <location>
        <begin position="191"/>
        <end position="207"/>
    </location>
</feature>
<evidence type="ECO:0000259" key="5">
    <source>
        <dbReference type="PROSITE" id="PS51041"/>
    </source>
</evidence>
<evidence type="ECO:0000256" key="1">
    <source>
        <dbReference type="ARBA" id="ARBA00022729"/>
    </source>
</evidence>
<feature type="transmembrane region" description="Helical" evidence="4">
    <location>
        <begin position="262"/>
        <end position="287"/>
    </location>
</feature>
<dbReference type="EnsemblMetazoa" id="XM_038220240.1">
    <property type="protein sequence ID" value="XP_038076168.1"/>
    <property type="gene ID" value="LOC119744358"/>
</dbReference>
<reference evidence="6" key="1">
    <citation type="submission" date="2022-11" db="UniProtKB">
        <authorList>
            <consortium name="EnsemblMetazoa"/>
        </authorList>
    </citation>
    <scope>IDENTIFICATION</scope>
</reference>